<dbReference type="InterPro" id="IPR036513">
    <property type="entry name" value="STAS_dom_sf"/>
</dbReference>
<protein>
    <recommendedName>
        <fullName evidence="1">STAS domain-containing protein</fullName>
    </recommendedName>
</protein>
<dbReference type="EMBL" id="CP049055">
    <property type="protein sequence ID" value="QII10464.1"/>
    <property type="molecule type" value="Genomic_DNA"/>
</dbReference>
<organism evidence="2">
    <name type="scientific">Kuenenia stuttgartiensis</name>
    <dbReference type="NCBI Taxonomy" id="174633"/>
    <lineage>
        <taxon>Bacteria</taxon>
        <taxon>Pseudomonadati</taxon>
        <taxon>Planctomycetota</taxon>
        <taxon>Candidatus Brocadiia</taxon>
        <taxon>Candidatus Brocadiales</taxon>
        <taxon>Candidatus Brocadiaceae</taxon>
        <taxon>Candidatus Kuenenia</taxon>
    </lineage>
</organism>
<dbReference type="Proteomes" id="UP000221734">
    <property type="component" value="Chromosome Kuenenia_stuttgartiensis_MBR1"/>
</dbReference>
<dbReference type="GO" id="GO:0043856">
    <property type="term" value="F:anti-sigma factor antagonist activity"/>
    <property type="evidence" value="ECO:0007669"/>
    <property type="project" value="TreeGrafter"/>
</dbReference>
<keyword evidence="5" id="KW-1185">Reference proteome</keyword>
<evidence type="ECO:0000259" key="1">
    <source>
        <dbReference type="PROSITE" id="PS50801"/>
    </source>
</evidence>
<evidence type="ECO:0000313" key="2">
    <source>
        <dbReference type="EMBL" id="CAJ72176.1"/>
    </source>
</evidence>
<dbReference type="OrthoDB" id="283791at2"/>
<dbReference type="RefSeq" id="WP_099324432.1">
    <property type="nucleotide sequence ID" value="NZ_CP049055.1"/>
</dbReference>
<dbReference type="CDD" id="cd07043">
    <property type="entry name" value="STAS_anti-anti-sigma_factors"/>
    <property type="match status" value="1"/>
</dbReference>
<dbReference type="PANTHER" id="PTHR33495">
    <property type="entry name" value="ANTI-SIGMA FACTOR ANTAGONIST TM_1081-RELATED-RELATED"/>
    <property type="match status" value="1"/>
</dbReference>
<evidence type="ECO:0000313" key="6">
    <source>
        <dbReference type="Proteomes" id="UP000501926"/>
    </source>
</evidence>
<dbReference type="PROSITE" id="PS50801">
    <property type="entry name" value="STAS"/>
    <property type="match status" value="1"/>
</dbReference>
<dbReference type="Proteomes" id="UP000501926">
    <property type="component" value="Chromosome"/>
</dbReference>
<dbReference type="PANTHER" id="PTHR33495:SF2">
    <property type="entry name" value="ANTI-SIGMA FACTOR ANTAGONIST TM_1081-RELATED"/>
    <property type="match status" value="1"/>
</dbReference>
<name>Q1PYK9_KUEST</name>
<reference evidence="2" key="1">
    <citation type="journal article" date="2006" name="Nature">
        <title>Deciphering the evolution and metabolism of an anammox bacterium from a community genome.</title>
        <authorList>
            <person name="Strous M."/>
            <person name="Pelletier E."/>
            <person name="Mangenot S."/>
            <person name="Rattei T."/>
            <person name="Lehner A."/>
            <person name="Taylor M.W."/>
            <person name="Horn M."/>
            <person name="Daims H."/>
            <person name="Bartol-Mavel D."/>
            <person name="Wincker P."/>
            <person name="Barbe V."/>
            <person name="Fonknechten N."/>
            <person name="Vallenet D."/>
            <person name="Segurens B."/>
            <person name="Schenowitz-Truong C."/>
            <person name="Medigue C."/>
            <person name="Collingro A."/>
            <person name="Snel B."/>
            <person name="Dutilh B.E."/>
            <person name="OpDenCamp H.J.M."/>
            <person name="vanDerDrift C."/>
            <person name="Cirpus I."/>
            <person name="vanDePas-Schoonen K.T."/>
            <person name="Harhangi H.R."/>
            <person name="vanNiftrik L."/>
            <person name="Schmid M."/>
            <person name="Keltjens J."/>
            <person name="vanDeVossenberg J."/>
            <person name="Kartal B."/>
            <person name="Meier H."/>
            <person name="Frishman D."/>
            <person name="Huynen M.A."/>
            <person name="Mewes H."/>
            <person name="Weissenbach J."/>
            <person name="Jetten M.S.M."/>
            <person name="Wagner M."/>
            <person name="LePaslier D."/>
        </authorList>
    </citation>
    <scope>NUCLEOTIDE SEQUENCE</scope>
</reference>
<reference evidence="4" key="3">
    <citation type="submission" date="2017-10" db="EMBL/GenBank/DDBJ databases">
        <authorList>
            <person name="Banno H."/>
            <person name="Chua N.-H."/>
        </authorList>
    </citation>
    <scope>NUCLEOTIDE SEQUENCE [LARGE SCALE GENOMIC DNA]</scope>
    <source>
        <strain evidence="4">Kuenenia_mbr1_ru-nijmegen</strain>
    </source>
</reference>
<sequence length="126" mass="14204">MEIERHEKGNVVVLSPKGNLVYEGAIKLECMLKILCEDACAIILNFRDVKYISANALGSIAYYVSCFREKQKGFKLVQTNKNIKKLMDITGLLRIVEVFENEDEAMSSIGPRVGKLERTFLWSGGN</sequence>
<reference evidence="5" key="4">
    <citation type="submission" date="2017-10" db="EMBL/GenBank/DDBJ databases">
        <authorList>
            <person name="Frank J."/>
        </authorList>
    </citation>
    <scope>NUCLEOTIDE SEQUENCE [LARGE SCALE GENOMIC DNA]</scope>
</reference>
<dbReference type="EMBL" id="CT573072">
    <property type="protein sequence ID" value="CAJ72176.1"/>
    <property type="molecule type" value="Genomic_DNA"/>
</dbReference>
<evidence type="ECO:0000313" key="4">
    <source>
        <dbReference type="EMBL" id="SOH03643.1"/>
    </source>
</evidence>
<dbReference type="Pfam" id="PF01740">
    <property type="entry name" value="STAS"/>
    <property type="match status" value="1"/>
</dbReference>
<proteinExistence type="predicted"/>
<dbReference type="SUPFAM" id="SSF52091">
    <property type="entry name" value="SpoIIaa-like"/>
    <property type="match status" value="1"/>
</dbReference>
<feature type="domain" description="STAS" evidence="1">
    <location>
        <begin position="1"/>
        <end position="109"/>
    </location>
</feature>
<dbReference type="KEGG" id="kst:KSMBR1_1140"/>
<dbReference type="EMBL" id="LT934425">
    <property type="protein sequence ID" value="SOH03643.1"/>
    <property type="molecule type" value="Genomic_DNA"/>
</dbReference>
<accession>Q1PYK9</accession>
<reference evidence="2" key="2">
    <citation type="submission" date="2006-01" db="EMBL/GenBank/DDBJ databases">
        <authorList>
            <person name="Genoscope"/>
        </authorList>
    </citation>
    <scope>NUCLEOTIDE SEQUENCE</scope>
</reference>
<evidence type="ECO:0000313" key="5">
    <source>
        <dbReference type="Proteomes" id="UP000221734"/>
    </source>
</evidence>
<dbReference type="Gene3D" id="3.30.750.24">
    <property type="entry name" value="STAS domain"/>
    <property type="match status" value="1"/>
</dbReference>
<reference evidence="3 6" key="5">
    <citation type="submission" date="2020-02" db="EMBL/GenBank/DDBJ databases">
        <title>Newly sequenced genome of strain CSTR1 showed variability in Candidatus Kuenenia stuttgartiensis genomes.</title>
        <authorList>
            <person name="Ding C."/>
            <person name="Adrian L."/>
        </authorList>
    </citation>
    <scope>NUCLEOTIDE SEQUENCE [LARGE SCALE GENOMIC DNA]</scope>
    <source>
        <strain evidence="3 6">CSTR1</strain>
    </source>
</reference>
<gene>
    <name evidence="3" type="ORF">KsCSTR_10850</name>
    <name evidence="4" type="ORF">KSMBR1_1140</name>
    <name evidence="2" type="ORF">kustd1431</name>
</gene>
<dbReference type="AlphaFoldDB" id="Q1PYK9"/>
<dbReference type="InterPro" id="IPR002645">
    <property type="entry name" value="STAS_dom"/>
</dbReference>
<evidence type="ECO:0000313" key="3">
    <source>
        <dbReference type="EMBL" id="QII10464.1"/>
    </source>
</evidence>